<evidence type="ECO:0000256" key="2">
    <source>
        <dbReference type="ARBA" id="ARBA00008097"/>
    </source>
</evidence>
<dbReference type="Pfam" id="PF17788">
    <property type="entry name" value="HypF_C"/>
    <property type="match status" value="1"/>
</dbReference>
<dbReference type="NCBIfam" id="TIGR00143">
    <property type="entry name" value="hypF"/>
    <property type="match status" value="1"/>
</dbReference>
<dbReference type="InterPro" id="IPR051060">
    <property type="entry name" value="Carbamoyltrans_HypF-like"/>
</dbReference>
<evidence type="ECO:0000313" key="12">
    <source>
        <dbReference type="EMBL" id="MBB3104822.1"/>
    </source>
</evidence>
<dbReference type="PANTHER" id="PTHR42959:SF1">
    <property type="entry name" value="CARBAMOYLTRANSFERASE HYPF"/>
    <property type="match status" value="1"/>
</dbReference>
<dbReference type="Pfam" id="PF01300">
    <property type="entry name" value="Sua5_yciO_yrdC"/>
    <property type="match status" value="1"/>
</dbReference>
<evidence type="ECO:0000259" key="11">
    <source>
        <dbReference type="PROSITE" id="PS51163"/>
    </source>
</evidence>
<keyword evidence="5" id="KW-0863">Zinc-finger</keyword>
<dbReference type="Gene3D" id="3.30.420.40">
    <property type="match status" value="1"/>
</dbReference>
<dbReference type="PROSITE" id="PS00150">
    <property type="entry name" value="ACYLPHOSPHATASE_1"/>
    <property type="match status" value="1"/>
</dbReference>
<dbReference type="PROSITE" id="PS51160">
    <property type="entry name" value="ACYLPHOSPHATASE_3"/>
    <property type="match status" value="1"/>
</dbReference>
<dbReference type="EMBL" id="JACHXI010000020">
    <property type="protein sequence ID" value="MBB3104822.1"/>
    <property type="molecule type" value="Genomic_DNA"/>
</dbReference>
<dbReference type="InterPro" id="IPR017945">
    <property type="entry name" value="DHBP_synth_RibB-like_a/b_dom"/>
</dbReference>
<dbReference type="Gene3D" id="3.90.870.50">
    <property type="match status" value="1"/>
</dbReference>
<comment type="function">
    <text evidence="8">Involved in the maturation of [NiFe] hydrogenases. Along with HypE, it catalyzes the synthesis of the CN ligands of the active site iron of [NiFe]-hydrogenases. HypF functions as a carbamoyl transferase using carbamoylphosphate as a substrate and transferring the carboxamido moiety in an ATP-dependent reaction to the thiolate of the C-terminal cysteine of HypE yielding a protein-S-carboxamide.</text>
</comment>
<dbReference type="InterPro" id="IPR055128">
    <property type="entry name" value="HypF_C_2"/>
</dbReference>
<keyword evidence="3" id="KW-0436">Ligase</keyword>
<dbReference type="Proteomes" id="UP000549250">
    <property type="component" value="Unassembled WGS sequence"/>
</dbReference>
<proteinExistence type="inferred from homology"/>
<dbReference type="InterPro" id="IPR004421">
    <property type="entry name" value="Carbamoyltransferase_HypF"/>
</dbReference>
<dbReference type="InterPro" id="IPR011125">
    <property type="entry name" value="Znf_HypF"/>
</dbReference>
<evidence type="ECO:0000256" key="7">
    <source>
        <dbReference type="ARBA" id="ARBA00048220"/>
    </source>
</evidence>
<comment type="catalytic activity">
    <reaction evidence="9">
        <text>an acyl phosphate + H2O = a carboxylate + phosphate + H(+)</text>
        <dbReference type="Rhea" id="RHEA:14965"/>
        <dbReference type="ChEBI" id="CHEBI:15377"/>
        <dbReference type="ChEBI" id="CHEBI:15378"/>
        <dbReference type="ChEBI" id="CHEBI:29067"/>
        <dbReference type="ChEBI" id="CHEBI:43474"/>
        <dbReference type="ChEBI" id="CHEBI:59918"/>
        <dbReference type="EC" id="3.6.1.7"/>
    </reaction>
</comment>
<dbReference type="SUPFAM" id="SSF55821">
    <property type="entry name" value="YrdC/RibB"/>
    <property type="match status" value="1"/>
</dbReference>
<dbReference type="InterPro" id="IPR041440">
    <property type="entry name" value="HypF_C"/>
</dbReference>
<evidence type="ECO:0000256" key="6">
    <source>
        <dbReference type="ARBA" id="ARBA00022833"/>
    </source>
</evidence>
<dbReference type="AlphaFoldDB" id="A0A839T5Y2"/>
<evidence type="ECO:0000256" key="1">
    <source>
        <dbReference type="ARBA" id="ARBA00004711"/>
    </source>
</evidence>
<keyword evidence="4" id="KW-0479">Metal-binding</keyword>
<dbReference type="GO" id="GO:0016874">
    <property type="term" value="F:ligase activity"/>
    <property type="evidence" value="ECO:0007669"/>
    <property type="project" value="UniProtKB-UniRule"/>
</dbReference>
<name>A0A839T5Y2_AZOMA</name>
<dbReference type="GO" id="GO:0016743">
    <property type="term" value="F:carboxyl- or carbamoyltransferase activity"/>
    <property type="evidence" value="ECO:0007669"/>
    <property type="project" value="UniProtKB-UniRule"/>
</dbReference>
<comment type="catalytic activity">
    <reaction evidence="7 8">
        <text>C-terminal L-cysteinyl-[HypE protein] + carbamoyl phosphate + ATP + H2O = C-terminal S-carboxamide-L-cysteinyl-[HypE protein] + AMP + phosphate + diphosphate + H(+)</text>
        <dbReference type="Rhea" id="RHEA:55636"/>
        <dbReference type="Rhea" id="RHEA-COMP:14247"/>
        <dbReference type="Rhea" id="RHEA-COMP:14392"/>
        <dbReference type="ChEBI" id="CHEBI:15377"/>
        <dbReference type="ChEBI" id="CHEBI:15378"/>
        <dbReference type="ChEBI" id="CHEBI:30616"/>
        <dbReference type="ChEBI" id="CHEBI:33019"/>
        <dbReference type="ChEBI" id="CHEBI:43474"/>
        <dbReference type="ChEBI" id="CHEBI:58228"/>
        <dbReference type="ChEBI" id="CHEBI:76913"/>
        <dbReference type="ChEBI" id="CHEBI:139126"/>
        <dbReference type="ChEBI" id="CHEBI:456215"/>
    </reaction>
</comment>
<dbReference type="Pfam" id="PF07503">
    <property type="entry name" value="zf-HYPF"/>
    <property type="match status" value="2"/>
</dbReference>
<gene>
    <name evidence="12" type="ORF">FHR87_003248</name>
</gene>
<dbReference type="InterPro" id="IPR017968">
    <property type="entry name" value="Acylphosphatase_CS"/>
</dbReference>
<evidence type="ECO:0000313" key="13">
    <source>
        <dbReference type="Proteomes" id="UP000549250"/>
    </source>
</evidence>
<organism evidence="12 13">
    <name type="scientific">Azomonas macrocytogenes</name>
    <name type="common">Azotobacter macrocytogenes</name>
    <dbReference type="NCBI Taxonomy" id="69962"/>
    <lineage>
        <taxon>Bacteria</taxon>
        <taxon>Pseudomonadati</taxon>
        <taxon>Pseudomonadota</taxon>
        <taxon>Gammaproteobacteria</taxon>
        <taxon>Pseudomonadales</taxon>
        <taxon>Pseudomonadaceae</taxon>
        <taxon>Azomonas</taxon>
    </lineage>
</organism>
<evidence type="ECO:0000259" key="10">
    <source>
        <dbReference type="PROSITE" id="PS51160"/>
    </source>
</evidence>
<evidence type="ECO:0000256" key="8">
    <source>
        <dbReference type="PIRNR" id="PIRNR006256"/>
    </source>
</evidence>
<evidence type="ECO:0000256" key="3">
    <source>
        <dbReference type="ARBA" id="ARBA00022598"/>
    </source>
</evidence>
<dbReference type="GO" id="GO:0003725">
    <property type="term" value="F:double-stranded RNA binding"/>
    <property type="evidence" value="ECO:0007669"/>
    <property type="project" value="InterPro"/>
</dbReference>
<dbReference type="Pfam" id="PF22521">
    <property type="entry name" value="HypF_C_2"/>
    <property type="match status" value="1"/>
</dbReference>
<feature type="active site" evidence="9">
    <location>
        <position position="36"/>
    </location>
</feature>
<dbReference type="GO" id="GO:0051604">
    <property type="term" value="P:protein maturation"/>
    <property type="evidence" value="ECO:0007669"/>
    <property type="project" value="TreeGrafter"/>
</dbReference>
<keyword evidence="9" id="KW-0378">Hydrolase</keyword>
<accession>A0A839T5Y2</accession>
<dbReference type="PANTHER" id="PTHR42959">
    <property type="entry name" value="CARBAMOYLTRANSFERASE"/>
    <property type="match status" value="1"/>
</dbReference>
<dbReference type="PROSITE" id="PS51163">
    <property type="entry name" value="YRDC"/>
    <property type="match status" value="1"/>
</dbReference>
<comment type="pathway">
    <text evidence="1 8">Protein modification; [NiFe] hydrogenase maturation.</text>
</comment>
<protein>
    <recommendedName>
        <fullName evidence="8">Carbamoyltransferase HypF</fullName>
        <ecNumber evidence="8">6.2.-.-</ecNumber>
    </recommendedName>
</protein>
<evidence type="ECO:0000256" key="9">
    <source>
        <dbReference type="PROSITE-ProRule" id="PRU00520"/>
    </source>
</evidence>
<dbReference type="Pfam" id="PF00708">
    <property type="entry name" value="Acylphosphatase"/>
    <property type="match status" value="1"/>
</dbReference>
<feature type="active site" evidence="9">
    <location>
        <position position="18"/>
    </location>
</feature>
<dbReference type="UniPathway" id="UPA00335"/>
<evidence type="ECO:0000256" key="5">
    <source>
        <dbReference type="ARBA" id="ARBA00022771"/>
    </source>
</evidence>
<keyword evidence="6" id="KW-0862">Zinc</keyword>
<dbReference type="GO" id="GO:0008270">
    <property type="term" value="F:zinc ion binding"/>
    <property type="evidence" value="ECO:0007669"/>
    <property type="project" value="UniProtKB-KW"/>
</dbReference>
<dbReference type="Gene3D" id="3.30.420.360">
    <property type="match status" value="1"/>
</dbReference>
<dbReference type="InterPro" id="IPR036046">
    <property type="entry name" value="Acylphosphatase-like_dom_sf"/>
</dbReference>
<comment type="similarity">
    <text evidence="2 8">Belongs to the carbamoyltransferase HypF family.</text>
</comment>
<dbReference type="GO" id="GO:0003998">
    <property type="term" value="F:acylphosphatase activity"/>
    <property type="evidence" value="ECO:0007669"/>
    <property type="project" value="UniProtKB-EC"/>
</dbReference>
<reference evidence="12 13" key="1">
    <citation type="submission" date="2020-08" db="EMBL/GenBank/DDBJ databases">
        <title>Genomic Encyclopedia of Type Strains, Phase III (KMG-III): the genomes of soil and plant-associated and newly described type strains.</title>
        <authorList>
            <person name="Whitman W."/>
        </authorList>
    </citation>
    <scope>NUCLEOTIDE SEQUENCE [LARGE SCALE GENOMIC DNA]</scope>
    <source>
        <strain evidence="12 13">CECT 4462</strain>
    </source>
</reference>
<keyword evidence="13" id="KW-1185">Reference proteome</keyword>
<dbReference type="EC" id="6.2.-.-" evidence="8"/>
<feature type="domain" description="Acylphosphatase-like" evidence="10">
    <location>
        <begin position="3"/>
        <end position="90"/>
    </location>
</feature>
<dbReference type="RefSeq" id="WP_183167665.1">
    <property type="nucleotide sequence ID" value="NZ_JACHXI010000020.1"/>
</dbReference>
<dbReference type="PIRSF" id="PIRSF006256">
    <property type="entry name" value="CMPcnvr_hdrg_mat"/>
    <property type="match status" value="1"/>
</dbReference>
<dbReference type="SUPFAM" id="SSF54975">
    <property type="entry name" value="Acylphosphatase/BLUF domain-like"/>
    <property type="match status" value="1"/>
</dbReference>
<comment type="caution">
    <text evidence="12">The sequence shown here is derived from an EMBL/GenBank/DDBJ whole genome shotgun (WGS) entry which is preliminary data.</text>
</comment>
<evidence type="ECO:0000256" key="4">
    <source>
        <dbReference type="ARBA" id="ARBA00022723"/>
    </source>
</evidence>
<sequence>MLRLRLLLSGQVQGVGMRPFVYRLATALGLCGQVCNTRQGVRIDLQGSVADLASFTSRLQAELPPLARIDALQREICPSELRFERFDIIHTLDEPAPLMLGAPPDAAVCPDCLTELFDPHNRRWRYPFINCTHCGPRYTLMERLPYDRAGTSMACFELCPACQQEYDDPADRRFHAQPNACPVCGPQLWGEDGAGRRLAGDPVAQTLAVIEQGGIVALRGVGGFHLLCDARNAEAVAELRRRKRRPEKPFALMAANLPTLETLVELTDVGCRELSSPAAPVVLQRKRPAAAVLAPQLAPRLGWLGVMLPHSPLHWLLFHEVAGRPGGIDWTRRVQSLVLVMTSANRQGEPLMTDNDEARRTLAGIADLWLLHDREIVRRCDDSVINAIGAPPAVIRLGRGLAPQFIELPWSGPAILALGGQLKTTICLTRGNQAYISQHIGDLDNADNCRALERTVAQLSELLDIQPEHVACDLHADFHSSRFAHDYAERHGLPLRPVQHHHAHLCAVMAEHGISEPILGLALDGFGLGWDGQLRGGELLAVSTDGFMPLGELAPLPLPGGDKGAREPWRMAAAVLHTLGRNRQIAERFADQPACVTVARMLAREFNCPLTSSAGRLFDAAAGLLGICLRQDFEAQAALLLESLVVELPLVEPGLWHIRPDNQLDCLPLLERLAEMTDPQTGAELFHAVLIEALAAWVTATATQHGLERVVLSGGCFLNMCLRDGLRERLKHNGLQVWLPERVPANDAGLSLGQAWAVLLSRQNINMR</sequence>
<dbReference type="InterPro" id="IPR006070">
    <property type="entry name" value="Sua5-like_dom"/>
</dbReference>
<dbReference type="InterPro" id="IPR001792">
    <property type="entry name" value="Acylphosphatase-like_dom"/>
</dbReference>
<dbReference type="Gene3D" id="3.30.110.120">
    <property type="match status" value="1"/>
</dbReference>
<feature type="domain" description="YrdC-like" evidence="11">
    <location>
        <begin position="200"/>
        <end position="400"/>
    </location>
</feature>